<dbReference type="SUPFAM" id="SSF143865">
    <property type="entry name" value="CorA soluble domain-like"/>
    <property type="match status" value="1"/>
</dbReference>
<comment type="subcellular location">
    <subcellularLocation>
        <location evidence="1">Membrane</location>
        <topology evidence="1">Multi-pass membrane protein</topology>
    </subcellularLocation>
</comment>
<dbReference type="Pfam" id="PF01544">
    <property type="entry name" value="CorA"/>
    <property type="match status" value="1"/>
</dbReference>
<sequence length="314" mass="35960">MTYYRVSKDGVEKSDQENGNWLVLREDAVTKETLSKINDEYSLPDELFSARNEAEEVTRFESLKDTKLKNPMVLVLMDLYDSKTETIEERLEPVTILKADDLLITHVCRESSLIDHLLENNATDLNNFEKIIARLAYTTYRHFIAELSEIKEEIDKLDQASRKAAGKEELVKLTDTQRVVVYIDQTLLDQKEVLDKLLTDEDFLTGLADEKLSYDIRVRQRHAEKMVNIYRDLLESISNLFVSMMDRSLNNLMKYLDSVALIISIPSLFAGVWGMNVGGLPGTKSKIGFVIVMLAAVLVSIIFGIYLRNKDYSK</sequence>
<dbReference type="Gene3D" id="1.20.58.340">
    <property type="entry name" value="Magnesium transport protein CorA, transmembrane region"/>
    <property type="match status" value="2"/>
</dbReference>
<dbReference type="InterPro" id="IPR047199">
    <property type="entry name" value="CorA-like"/>
</dbReference>
<reference evidence="8 9" key="1">
    <citation type="submission" date="2016-12" db="EMBL/GenBank/DDBJ databases">
        <title>The whole genome sequencing and assembly of Lactobacillus alimentarius DSM 20249T strain.</title>
        <authorList>
            <person name="Lee Y.-J."/>
            <person name="Yi H."/>
            <person name="Bahn Y.-S."/>
            <person name="Kim J.F."/>
            <person name="Lee D.-W."/>
        </authorList>
    </citation>
    <scope>NUCLEOTIDE SEQUENCE [LARGE SCALE GENOMIC DNA]</scope>
    <source>
        <strain evidence="8 9">DSM 20249</strain>
    </source>
</reference>
<keyword evidence="4 7" id="KW-1133">Transmembrane helix</keyword>
<feature type="coiled-coil region" evidence="6">
    <location>
        <begin position="140"/>
        <end position="170"/>
    </location>
</feature>
<evidence type="ECO:0000256" key="3">
    <source>
        <dbReference type="ARBA" id="ARBA00022692"/>
    </source>
</evidence>
<dbReference type="PANTHER" id="PTHR47891:SF2">
    <property type="entry name" value="MAGNESIUM AND COBALT TRANSPORTER"/>
    <property type="match status" value="1"/>
</dbReference>
<feature type="transmembrane region" description="Helical" evidence="7">
    <location>
        <begin position="287"/>
        <end position="307"/>
    </location>
</feature>
<evidence type="ECO:0000313" key="8">
    <source>
        <dbReference type="EMBL" id="AUI71087.1"/>
    </source>
</evidence>
<dbReference type="OrthoDB" id="9803416at2"/>
<name>A0A2K9HHB8_9LACO</name>
<feature type="transmembrane region" description="Helical" evidence="7">
    <location>
        <begin position="255"/>
        <end position="275"/>
    </location>
</feature>
<dbReference type="InterPro" id="IPR045863">
    <property type="entry name" value="CorA_TM1_TM2"/>
</dbReference>
<keyword evidence="6" id="KW-0175">Coiled coil</keyword>
<dbReference type="STRING" id="1423720.FC67_GL001721"/>
<protein>
    <recommendedName>
        <fullName evidence="10">Magnesium transporter</fullName>
    </recommendedName>
</protein>
<comment type="similarity">
    <text evidence="2">Belongs to the CorA metal ion transporter (MIT) (TC 1.A.35) family.</text>
</comment>
<dbReference type="EMBL" id="CP018867">
    <property type="protein sequence ID" value="AUI71087.1"/>
    <property type="molecule type" value="Genomic_DNA"/>
</dbReference>
<dbReference type="Proteomes" id="UP000234653">
    <property type="component" value="Chromosome"/>
</dbReference>
<dbReference type="SUPFAM" id="SSF144083">
    <property type="entry name" value="Magnesium transport protein CorA, transmembrane region"/>
    <property type="match status" value="1"/>
</dbReference>
<evidence type="ECO:0008006" key="10">
    <source>
        <dbReference type="Google" id="ProtNLM"/>
    </source>
</evidence>
<dbReference type="PANTHER" id="PTHR47891">
    <property type="entry name" value="TRANSPORTER-RELATED"/>
    <property type="match status" value="1"/>
</dbReference>
<evidence type="ECO:0000256" key="4">
    <source>
        <dbReference type="ARBA" id="ARBA00022989"/>
    </source>
</evidence>
<dbReference type="RefSeq" id="WP_057739399.1">
    <property type="nucleotide sequence ID" value="NZ_AZDQ01000043.1"/>
</dbReference>
<keyword evidence="5 7" id="KW-0472">Membrane</keyword>
<dbReference type="AlphaFoldDB" id="A0A2K9HHB8"/>
<keyword evidence="9" id="KW-1185">Reference proteome</keyword>
<evidence type="ECO:0000256" key="1">
    <source>
        <dbReference type="ARBA" id="ARBA00004141"/>
    </source>
</evidence>
<evidence type="ECO:0000256" key="6">
    <source>
        <dbReference type="SAM" id="Coils"/>
    </source>
</evidence>
<proteinExistence type="inferred from homology"/>
<dbReference type="GO" id="GO:0016020">
    <property type="term" value="C:membrane"/>
    <property type="evidence" value="ECO:0007669"/>
    <property type="project" value="UniProtKB-SubCell"/>
</dbReference>
<dbReference type="InterPro" id="IPR045861">
    <property type="entry name" value="CorA_cytoplasmic_dom"/>
</dbReference>
<evidence type="ECO:0000256" key="5">
    <source>
        <dbReference type="ARBA" id="ARBA00023136"/>
    </source>
</evidence>
<gene>
    <name evidence="8" type="ORF">LA20249_02225</name>
</gene>
<dbReference type="KEGG" id="lali:LA20249_02225"/>
<dbReference type="CDD" id="cd12827">
    <property type="entry name" value="EcCorA_ZntB-like_u2"/>
    <property type="match status" value="1"/>
</dbReference>
<keyword evidence="3 7" id="KW-0812">Transmembrane</keyword>
<accession>A0A2K9HHB8</accession>
<organism evidence="8 9">
    <name type="scientific">Companilactobacillus alimentarius DSM 20249</name>
    <dbReference type="NCBI Taxonomy" id="1423720"/>
    <lineage>
        <taxon>Bacteria</taxon>
        <taxon>Bacillati</taxon>
        <taxon>Bacillota</taxon>
        <taxon>Bacilli</taxon>
        <taxon>Lactobacillales</taxon>
        <taxon>Lactobacillaceae</taxon>
        <taxon>Companilactobacillus</taxon>
    </lineage>
</organism>
<evidence type="ECO:0000313" key="9">
    <source>
        <dbReference type="Proteomes" id="UP000234653"/>
    </source>
</evidence>
<dbReference type="GO" id="GO:0046873">
    <property type="term" value="F:metal ion transmembrane transporter activity"/>
    <property type="evidence" value="ECO:0007669"/>
    <property type="project" value="InterPro"/>
</dbReference>
<dbReference type="InterPro" id="IPR002523">
    <property type="entry name" value="MgTranspt_CorA/ZnTranspt_ZntB"/>
</dbReference>
<evidence type="ECO:0000256" key="7">
    <source>
        <dbReference type="SAM" id="Phobius"/>
    </source>
</evidence>
<evidence type="ECO:0000256" key="2">
    <source>
        <dbReference type="ARBA" id="ARBA00009765"/>
    </source>
</evidence>